<evidence type="ECO:0000259" key="6">
    <source>
        <dbReference type="Pfam" id="PF19081"/>
    </source>
</evidence>
<keyword evidence="2" id="KW-1015">Disulfide bond</keyword>
<sequence length="696" mass="74461">MEASRLPNHTFTFRQYKNLTGVLLLILCFCTFSAHARVVNEAPRALEVASCSTAVKPKITLNGPPTICAGGSVLLTASPGKSYKWSNGATSQSITITHSGEYTVEVVDENGCVGKSDVVKVEVSAKLKAPKIEYTDPLIVCGKGSITMRVEEQEGASYVWKKDGVPVSDKSNEFTATEAGVYTVELSNFCGYVRSANKVEFVIQQPLPPFEVVATGKLMFCRGGNVKLSVPEHKNVTYAWYLDGKALPGSNSHTWQATEAGAYTAAITGECGTFKSSNSMQVELLGLPEPPAAERVVGCTKSSLTLTASGGKNGMYRWYTAAKGGTAIPGANGPSFTTPVLASSTTYYVAITNGECESERVPVEAVIETKPEVSTIEAKGDLEFCEGGAVEISSKTVHKGGEYVWLRDGKEYARGTSTLQATESGVYTLKLQNDCGATLSSNSIKINVWPAPQAPVAHDGISCGPGKVLLSAIGGADGEFRWYEDAATAKPIAGAVNADFETPALQSTRTYYVSIVRNGCETERVPVKAFVYPVPVASASVQEAEIDAGASTRLSGSGGASYSWSPAAGLDDPTSATPVATPDKTTRYTLTVRNEEGCEDSVSVEVQVRQLLEIPNAFSPNGDGVNDTWEIKNITYYPQAKVEVYNRWGSMVFEQTNYRNEWHGTYRGNALPVGTYFYVITVPGKGKFTGYLNLVN</sequence>
<feature type="chain" id="PRO_5011589456" evidence="5">
    <location>
        <begin position="37"/>
        <end position="696"/>
    </location>
</feature>
<dbReference type="InterPro" id="IPR044023">
    <property type="entry name" value="Ig_7"/>
</dbReference>
<evidence type="ECO:0000256" key="2">
    <source>
        <dbReference type="ARBA" id="ARBA00023157"/>
    </source>
</evidence>
<feature type="domain" description="Ig-like" evidence="6">
    <location>
        <begin position="452"/>
        <end position="533"/>
    </location>
</feature>
<reference evidence="8" key="1">
    <citation type="submission" date="2016-10" db="EMBL/GenBank/DDBJ databases">
        <authorList>
            <person name="Varghese N."/>
            <person name="Submissions S."/>
        </authorList>
    </citation>
    <scope>NUCLEOTIDE SEQUENCE [LARGE SCALE GENOMIC DNA]</scope>
    <source>
        <strain evidence="8">LP51</strain>
    </source>
</reference>
<dbReference type="OrthoDB" id="1521709at2"/>
<dbReference type="PANTHER" id="PTHR44337:SF8">
    <property type="entry name" value="IMMUNOGLOBULIN SUBTYPE DOMAIN-CONTAINING PROTEIN"/>
    <property type="match status" value="1"/>
</dbReference>
<dbReference type="STRING" id="1436961.SAMN05421739_10867"/>
<evidence type="ECO:0000313" key="7">
    <source>
        <dbReference type="EMBL" id="SFH24778.1"/>
    </source>
</evidence>
<dbReference type="AlphaFoldDB" id="A0A1I2YGP9"/>
<dbReference type="Gene3D" id="2.60.40.10">
    <property type="entry name" value="Immunoglobulins"/>
    <property type="match status" value="1"/>
</dbReference>
<dbReference type="SUPFAM" id="SSF48726">
    <property type="entry name" value="Immunoglobulin"/>
    <property type="match status" value="1"/>
</dbReference>
<organism evidence="7 8">
    <name type="scientific">Pontibacter chinhatensis</name>
    <dbReference type="NCBI Taxonomy" id="1436961"/>
    <lineage>
        <taxon>Bacteria</taxon>
        <taxon>Pseudomonadati</taxon>
        <taxon>Bacteroidota</taxon>
        <taxon>Cytophagia</taxon>
        <taxon>Cytophagales</taxon>
        <taxon>Hymenobacteraceae</taxon>
        <taxon>Pontibacter</taxon>
    </lineage>
</organism>
<name>A0A1I2YGP9_9BACT</name>
<evidence type="ECO:0000313" key="8">
    <source>
        <dbReference type="Proteomes" id="UP000198724"/>
    </source>
</evidence>
<dbReference type="InterPro" id="IPR036179">
    <property type="entry name" value="Ig-like_dom_sf"/>
</dbReference>
<dbReference type="Pfam" id="PF19081">
    <property type="entry name" value="Ig_7"/>
    <property type="match status" value="2"/>
</dbReference>
<proteinExistence type="predicted"/>
<dbReference type="InterPro" id="IPR013783">
    <property type="entry name" value="Ig-like_fold"/>
</dbReference>
<dbReference type="PANTHER" id="PTHR44337">
    <property type="entry name" value="CARCINOEMBRYONIC ANTIGEN-RELATED CELL ADHESION MOLECULE 8"/>
    <property type="match status" value="1"/>
</dbReference>
<dbReference type="NCBIfam" id="TIGR04131">
    <property type="entry name" value="Bac_Flav_CTERM"/>
    <property type="match status" value="1"/>
</dbReference>
<accession>A0A1I2YGP9</accession>
<feature type="domain" description="Ig-like" evidence="6">
    <location>
        <begin position="288"/>
        <end position="367"/>
    </location>
</feature>
<evidence type="ECO:0000256" key="3">
    <source>
        <dbReference type="ARBA" id="ARBA00023180"/>
    </source>
</evidence>
<dbReference type="Gene3D" id="2.60.40.740">
    <property type="match status" value="1"/>
</dbReference>
<keyword evidence="4" id="KW-0393">Immunoglobulin domain</keyword>
<keyword evidence="1 5" id="KW-0732">Signal</keyword>
<evidence type="ECO:0000256" key="1">
    <source>
        <dbReference type="ARBA" id="ARBA00022729"/>
    </source>
</evidence>
<keyword evidence="3" id="KW-0325">Glycoprotein</keyword>
<dbReference type="Pfam" id="PF13585">
    <property type="entry name" value="CHU_C"/>
    <property type="match status" value="1"/>
</dbReference>
<protein>
    <submittedName>
        <fullName evidence="7">Gliding motility-associated C-terminal domain-containing protein</fullName>
    </submittedName>
</protein>
<dbReference type="Proteomes" id="UP000198724">
    <property type="component" value="Unassembled WGS sequence"/>
</dbReference>
<gene>
    <name evidence="7" type="ORF">SAMN05421739_10867</name>
</gene>
<keyword evidence="8" id="KW-1185">Reference proteome</keyword>
<evidence type="ECO:0000256" key="5">
    <source>
        <dbReference type="SAM" id="SignalP"/>
    </source>
</evidence>
<dbReference type="EMBL" id="FOOT01000008">
    <property type="protein sequence ID" value="SFH24778.1"/>
    <property type="molecule type" value="Genomic_DNA"/>
</dbReference>
<dbReference type="InterPro" id="IPR052598">
    <property type="entry name" value="IgSF_CEA-related"/>
</dbReference>
<dbReference type="InterPro" id="IPR026341">
    <property type="entry name" value="T9SS_type_B"/>
</dbReference>
<evidence type="ECO:0000256" key="4">
    <source>
        <dbReference type="ARBA" id="ARBA00023319"/>
    </source>
</evidence>
<feature type="signal peptide" evidence="5">
    <location>
        <begin position="1"/>
        <end position="36"/>
    </location>
</feature>